<dbReference type="Proteomes" id="UP000620124">
    <property type="component" value="Unassembled WGS sequence"/>
</dbReference>
<dbReference type="EMBL" id="JACAZI010000022">
    <property type="protein sequence ID" value="KAF7336948.1"/>
    <property type="molecule type" value="Genomic_DNA"/>
</dbReference>
<accession>A0A8H6X968</accession>
<protein>
    <submittedName>
        <fullName evidence="1">Uncharacterized protein</fullName>
    </submittedName>
</protein>
<reference evidence="1" key="1">
    <citation type="submission" date="2020-05" db="EMBL/GenBank/DDBJ databases">
        <title>Mycena genomes resolve the evolution of fungal bioluminescence.</title>
        <authorList>
            <person name="Tsai I.J."/>
        </authorList>
    </citation>
    <scope>NUCLEOTIDE SEQUENCE</scope>
    <source>
        <strain evidence="1">CCC161011</strain>
    </source>
</reference>
<dbReference type="OrthoDB" id="2913301at2759"/>
<proteinExistence type="predicted"/>
<sequence length="250" mass="27844">MAAPSTAATPDFDAIARTPSPDLTHLLTSNNVPLRLDSEIPFHDIISSGQNQLHVLNTQINILEVAPTRKHAEIVENIASIVLYSWHLGHICQYWRHAVLAYPALWSSIFISSFSPHFDEHPLLPMIETQLIRSGNAPLDVRWSSLGGGHMPDPRSAELVLAQCSHWKALCLTISHRFVQLDWLHAVSGRLVALETFEVASQYGVEIPDVCSGASRLRKIIFGGWQCTEYCPTIPWAQITHYSGIVRLGE</sequence>
<evidence type="ECO:0000313" key="1">
    <source>
        <dbReference type="EMBL" id="KAF7336948.1"/>
    </source>
</evidence>
<keyword evidence="2" id="KW-1185">Reference proteome</keyword>
<comment type="caution">
    <text evidence="1">The sequence shown here is derived from an EMBL/GenBank/DDBJ whole genome shotgun (WGS) entry which is preliminary data.</text>
</comment>
<dbReference type="AlphaFoldDB" id="A0A8H6X968"/>
<name>A0A8H6X968_9AGAR</name>
<evidence type="ECO:0000313" key="2">
    <source>
        <dbReference type="Proteomes" id="UP000620124"/>
    </source>
</evidence>
<gene>
    <name evidence="1" type="ORF">MVEN_02131200</name>
</gene>
<organism evidence="1 2">
    <name type="scientific">Mycena venus</name>
    <dbReference type="NCBI Taxonomy" id="2733690"/>
    <lineage>
        <taxon>Eukaryota</taxon>
        <taxon>Fungi</taxon>
        <taxon>Dikarya</taxon>
        <taxon>Basidiomycota</taxon>
        <taxon>Agaricomycotina</taxon>
        <taxon>Agaricomycetes</taxon>
        <taxon>Agaricomycetidae</taxon>
        <taxon>Agaricales</taxon>
        <taxon>Marasmiineae</taxon>
        <taxon>Mycenaceae</taxon>
        <taxon>Mycena</taxon>
    </lineage>
</organism>